<comment type="similarity">
    <text evidence="1 9">Belongs to the UDPGP type 1 family.</text>
</comment>
<dbReference type="GO" id="GO:0006011">
    <property type="term" value="P:UDP-alpha-D-glucose metabolic process"/>
    <property type="evidence" value="ECO:0007669"/>
    <property type="project" value="UniProtKB-UniRule"/>
</dbReference>
<evidence type="ECO:0000256" key="5">
    <source>
        <dbReference type="ARBA" id="ARBA00022679"/>
    </source>
</evidence>
<evidence type="ECO:0000256" key="8">
    <source>
        <dbReference type="ARBA" id="ARBA00047432"/>
    </source>
</evidence>
<dbReference type="FunFam" id="3.90.550.10:FF:000002">
    <property type="entry name" value="UTP--glucose-1-phosphate uridylyltransferase"/>
    <property type="match status" value="1"/>
</dbReference>
<evidence type="ECO:0000256" key="10">
    <source>
        <dbReference type="PIRSR" id="PIRSR000806-1"/>
    </source>
</evidence>
<dbReference type="AlphaFoldDB" id="A0A922L5N6"/>
<evidence type="ECO:0000256" key="6">
    <source>
        <dbReference type="ARBA" id="ARBA00022695"/>
    </source>
</evidence>
<evidence type="ECO:0000256" key="7">
    <source>
        <dbReference type="ARBA" id="ARBA00023579"/>
    </source>
</evidence>
<accession>A0A922L5N6</accession>
<dbReference type="InterPro" id="IPR029044">
    <property type="entry name" value="Nucleotide-diphossugar_trans"/>
</dbReference>
<keyword evidence="13" id="KW-1185">Reference proteome</keyword>
<evidence type="ECO:0000256" key="3">
    <source>
        <dbReference type="ARBA" id="ARBA00012415"/>
    </source>
</evidence>
<evidence type="ECO:0000256" key="2">
    <source>
        <dbReference type="ARBA" id="ARBA00011823"/>
    </source>
</evidence>
<dbReference type="Pfam" id="PF01704">
    <property type="entry name" value="UDPGP"/>
    <property type="match status" value="1"/>
</dbReference>
<dbReference type="Proteomes" id="UP000790347">
    <property type="component" value="Unassembled WGS sequence"/>
</dbReference>
<dbReference type="Gene3D" id="3.90.550.10">
    <property type="entry name" value="Spore Coat Polysaccharide Biosynthesis Protein SpsA, Chain A"/>
    <property type="match status" value="1"/>
</dbReference>
<comment type="catalytic activity">
    <reaction evidence="8">
        <text>alpha-D-glucose 1-phosphate + UTP + H(+) = UDP-alpha-D-glucose + diphosphate</text>
        <dbReference type="Rhea" id="RHEA:19889"/>
        <dbReference type="ChEBI" id="CHEBI:15378"/>
        <dbReference type="ChEBI" id="CHEBI:33019"/>
        <dbReference type="ChEBI" id="CHEBI:46398"/>
        <dbReference type="ChEBI" id="CHEBI:58601"/>
        <dbReference type="ChEBI" id="CHEBI:58885"/>
        <dbReference type="EC" id="2.7.7.9"/>
    </reaction>
    <physiologicalReaction direction="left-to-right" evidence="8">
        <dbReference type="Rhea" id="RHEA:19890"/>
    </physiologicalReaction>
</comment>
<dbReference type="PANTHER" id="PTHR43511">
    <property type="match status" value="1"/>
</dbReference>
<comment type="caution">
    <text evidence="12">The sequence shown here is derived from an EMBL/GenBank/DDBJ whole genome shotgun (WGS) entry which is preliminary data.</text>
</comment>
<dbReference type="EC" id="2.7.7.9" evidence="3 9"/>
<dbReference type="FunFam" id="2.160.10.10:FF:000001">
    <property type="entry name" value="UTP--glucose-1-phosphate uridylyltransferase"/>
    <property type="match status" value="1"/>
</dbReference>
<evidence type="ECO:0000256" key="1">
    <source>
        <dbReference type="ARBA" id="ARBA00010401"/>
    </source>
</evidence>
<evidence type="ECO:0000313" key="13">
    <source>
        <dbReference type="Proteomes" id="UP000790347"/>
    </source>
</evidence>
<dbReference type="SUPFAM" id="SSF53448">
    <property type="entry name" value="Nucleotide-diphospho-sugar transferases"/>
    <property type="match status" value="1"/>
</dbReference>
<sequence length="525" mass="58826">MNGSAKNYISLNAKPTMTLDMNSNQNTSRHQRKISSTTEFKEIAKKDAINQLATELDKLNLTCKNVDEKKQFQTEARGFKDLFEKFIVGNEAIVWDKIQPLPDEAVCRYETLTDPPSELIRDMLNKLVVVKLNGGLGTSMGCTGPKSVIPVRNDLTFLDLTVQQIEKLNKTYDADVPLVLMNSFNTHDGTLKLLRKYAGFRVAIFTFMQSRYPRINKETLMPISTSVHSNPEDWYPPGHGDFYESFFESDLLGDFLKAGRKYVFLSNIDNLGATVDLNILNYLLNPSISSPPTYVMEVTNKTHADVKGGTLIQYEGHVRLLEIAQVPKAHVDEFKSVKKFKIFNTNNLWINLAELKRLVENKMLNMDIIVNNKHSESGIDIIQLETAVGSAMKSFSGAIGINVPRSRFLPVKKTSDLMLVMSNLYSLKDGALIMNPLRSFPSVPLVKLGDSHFTKVRDFLSRFASIPDMVELIHLTVSGDVTFGSRVVLKGTVIIIANHGERIDIPSGAILENKIVSGNLRILDH</sequence>
<feature type="binding site" evidence="10">
    <location>
        <position position="239"/>
    </location>
    <ligand>
        <name>substrate</name>
    </ligand>
</feature>
<comment type="function">
    <text evidence="7">UTP--glucose-1-phosphate uridylyltransferase catalyzing the conversion of glucose-1-phosphate into UDP-glucose, a crucial precursor for the production of glycogen.</text>
</comment>
<keyword evidence="5 9" id="KW-0808">Transferase</keyword>
<dbReference type="Gene3D" id="2.160.10.10">
    <property type="entry name" value="Hexapeptide repeat proteins"/>
    <property type="match status" value="1"/>
</dbReference>
<proteinExistence type="inferred from homology"/>
<dbReference type="InterPro" id="IPR016267">
    <property type="entry name" value="UDPGP_trans"/>
</dbReference>
<dbReference type="PIRSF" id="PIRSF000806">
    <property type="entry name" value="UDPGP"/>
    <property type="match status" value="1"/>
</dbReference>
<evidence type="ECO:0000256" key="11">
    <source>
        <dbReference type="PIRSR" id="PIRSR000806-2"/>
    </source>
</evidence>
<name>A0A922L5N6_DERFA</name>
<evidence type="ECO:0000313" key="12">
    <source>
        <dbReference type="EMBL" id="KAH9516359.1"/>
    </source>
</evidence>
<organism evidence="12 13">
    <name type="scientific">Dermatophagoides farinae</name>
    <name type="common">American house dust mite</name>
    <dbReference type="NCBI Taxonomy" id="6954"/>
    <lineage>
        <taxon>Eukaryota</taxon>
        <taxon>Metazoa</taxon>
        <taxon>Ecdysozoa</taxon>
        <taxon>Arthropoda</taxon>
        <taxon>Chelicerata</taxon>
        <taxon>Arachnida</taxon>
        <taxon>Acari</taxon>
        <taxon>Acariformes</taxon>
        <taxon>Sarcoptiformes</taxon>
        <taxon>Astigmata</taxon>
        <taxon>Psoroptidia</taxon>
        <taxon>Analgoidea</taxon>
        <taxon>Pyroglyphidae</taxon>
        <taxon>Dermatophagoidinae</taxon>
        <taxon>Dermatophagoides</taxon>
    </lineage>
</organism>
<dbReference type="GO" id="GO:0003983">
    <property type="term" value="F:UTP:glucose-1-phosphate uridylyltransferase activity"/>
    <property type="evidence" value="ECO:0007669"/>
    <property type="project" value="UniProtKB-EC"/>
</dbReference>
<gene>
    <name evidence="12" type="primary">UGP2_1</name>
    <name evidence="12" type="ORF">DERF_007104</name>
</gene>
<feature type="binding site" evidence="11">
    <location>
        <position position="269"/>
    </location>
    <ligand>
        <name>UTP</name>
        <dbReference type="ChEBI" id="CHEBI:46398"/>
    </ligand>
</feature>
<keyword evidence="6 9" id="KW-0548">Nucleotidyltransferase</keyword>
<feature type="binding site" evidence="11">
    <location>
        <position position="209"/>
    </location>
    <ligand>
        <name>UTP</name>
        <dbReference type="ChEBI" id="CHEBI:46398"/>
    </ligand>
</feature>
<dbReference type="InterPro" id="IPR002618">
    <property type="entry name" value="UDPGP_fam"/>
</dbReference>
<reference evidence="12" key="1">
    <citation type="submission" date="2013-05" db="EMBL/GenBank/DDBJ databases">
        <authorList>
            <person name="Yim A.K.Y."/>
            <person name="Chan T.F."/>
            <person name="Ji K.M."/>
            <person name="Liu X.Y."/>
            <person name="Zhou J.W."/>
            <person name="Li R.Q."/>
            <person name="Yang K.Y."/>
            <person name="Li J."/>
            <person name="Li M."/>
            <person name="Law P.T.W."/>
            <person name="Wu Y.L."/>
            <person name="Cai Z.L."/>
            <person name="Qin H."/>
            <person name="Bao Y."/>
            <person name="Leung R.K.K."/>
            <person name="Ng P.K.S."/>
            <person name="Zou J."/>
            <person name="Zhong X.J."/>
            <person name="Ran P.X."/>
            <person name="Zhong N.S."/>
            <person name="Liu Z.G."/>
            <person name="Tsui S.K.W."/>
        </authorList>
    </citation>
    <scope>NUCLEOTIDE SEQUENCE</scope>
    <source>
        <strain evidence="12">Derf</strain>
        <tissue evidence="12">Whole organism</tissue>
    </source>
</reference>
<feature type="binding site" evidence="11">
    <location>
        <position position="412"/>
    </location>
    <ligand>
        <name>UTP</name>
        <dbReference type="ChEBI" id="CHEBI:46398"/>
    </ligand>
</feature>
<dbReference type="EMBL" id="ASGP02000003">
    <property type="protein sequence ID" value="KAH9516359.1"/>
    <property type="molecule type" value="Genomic_DNA"/>
</dbReference>
<feature type="binding site" evidence="11">
    <location>
        <position position="238"/>
    </location>
    <ligand>
        <name>UTP</name>
        <dbReference type="ChEBI" id="CHEBI:46398"/>
    </ligand>
</feature>
<evidence type="ECO:0000256" key="9">
    <source>
        <dbReference type="PIRNR" id="PIRNR000806"/>
    </source>
</evidence>
<comment type="subunit">
    <text evidence="2">Homooctamer.</text>
</comment>
<feature type="binding site" evidence="11">
    <location>
        <position position="146"/>
    </location>
    <ligand>
        <name>UTP</name>
        <dbReference type="ChEBI" id="CHEBI:46398"/>
    </ligand>
</feature>
<protein>
    <recommendedName>
        <fullName evidence="4 9">UTP--glucose-1-phosphate uridylyltransferase</fullName>
        <ecNumber evidence="3 9">2.7.7.9</ecNumber>
    </recommendedName>
</protein>
<dbReference type="CDD" id="cd00897">
    <property type="entry name" value="UGPase_euk"/>
    <property type="match status" value="1"/>
</dbReference>
<evidence type="ECO:0000256" key="4">
    <source>
        <dbReference type="ARBA" id="ARBA00019048"/>
    </source>
</evidence>
<reference evidence="12" key="2">
    <citation type="journal article" date="2022" name="Res Sq">
        <title>Comparative Genomics Reveals Insights into the Divergent Evolution of Astigmatic Mites and Household Pest Adaptations.</title>
        <authorList>
            <person name="Xiong Q."/>
            <person name="Wan A.T.-Y."/>
            <person name="Liu X.-Y."/>
            <person name="Fung C.S.-H."/>
            <person name="Xiao X."/>
            <person name="Malainual N."/>
            <person name="Hou J."/>
            <person name="Wang L."/>
            <person name="Wang M."/>
            <person name="Yang K."/>
            <person name="Cui Y."/>
            <person name="Leung E."/>
            <person name="Nong W."/>
            <person name="Shin S.-K."/>
            <person name="Au S."/>
            <person name="Jeong K.Y."/>
            <person name="Chew F.T."/>
            <person name="Hui J."/>
            <person name="Leung T.F."/>
            <person name="Tungtrongchitr A."/>
            <person name="Zhong N."/>
            <person name="Liu Z."/>
            <person name="Tsui S."/>
        </authorList>
    </citation>
    <scope>NUCLEOTIDE SEQUENCE</scope>
    <source>
        <strain evidence="12">Derf</strain>
        <tissue evidence="12">Whole organism</tissue>
    </source>
</reference>